<dbReference type="Proteomes" id="UP000886501">
    <property type="component" value="Unassembled WGS sequence"/>
</dbReference>
<reference evidence="1" key="2">
    <citation type="journal article" date="2020" name="Nat. Commun.">
        <title>Large-scale genome sequencing of mycorrhizal fungi provides insights into the early evolution of symbiotic traits.</title>
        <authorList>
            <person name="Miyauchi S."/>
            <person name="Kiss E."/>
            <person name="Kuo A."/>
            <person name="Drula E."/>
            <person name="Kohler A."/>
            <person name="Sanchez-Garcia M."/>
            <person name="Morin E."/>
            <person name="Andreopoulos B."/>
            <person name="Barry K.W."/>
            <person name="Bonito G."/>
            <person name="Buee M."/>
            <person name="Carver A."/>
            <person name="Chen C."/>
            <person name="Cichocki N."/>
            <person name="Clum A."/>
            <person name="Culley D."/>
            <person name="Crous P.W."/>
            <person name="Fauchery L."/>
            <person name="Girlanda M."/>
            <person name="Hayes R.D."/>
            <person name="Keri Z."/>
            <person name="LaButti K."/>
            <person name="Lipzen A."/>
            <person name="Lombard V."/>
            <person name="Magnuson J."/>
            <person name="Maillard F."/>
            <person name="Murat C."/>
            <person name="Nolan M."/>
            <person name="Ohm R.A."/>
            <person name="Pangilinan J."/>
            <person name="Pereira M.F."/>
            <person name="Perotto S."/>
            <person name="Peter M."/>
            <person name="Pfister S."/>
            <person name="Riley R."/>
            <person name="Sitrit Y."/>
            <person name="Stielow J.B."/>
            <person name="Szollosi G."/>
            <person name="Zifcakova L."/>
            <person name="Stursova M."/>
            <person name="Spatafora J.W."/>
            <person name="Tedersoo L."/>
            <person name="Vaario L.M."/>
            <person name="Yamada A."/>
            <person name="Yan M."/>
            <person name="Wang P."/>
            <person name="Xu J."/>
            <person name="Bruns T."/>
            <person name="Baldrian P."/>
            <person name="Vilgalys R."/>
            <person name="Dunand C."/>
            <person name="Henrissat B."/>
            <person name="Grigoriev I.V."/>
            <person name="Hibbett D."/>
            <person name="Nagy L.G."/>
            <person name="Martin F.M."/>
        </authorList>
    </citation>
    <scope>NUCLEOTIDE SEQUENCE</scope>
    <source>
        <strain evidence="1">P2</strain>
    </source>
</reference>
<reference evidence="1" key="1">
    <citation type="submission" date="2019-10" db="EMBL/GenBank/DDBJ databases">
        <authorList>
            <consortium name="DOE Joint Genome Institute"/>
            <person name="Kuo A."/>
            <person name="Miyauchi S."/>
            <person name="Kiss E."/>
            <person name="Drula E."/>
            <person name="Kohler A."/>
            <person name="Sanchez-Garcia M."/>
            <person name="Andreopoulos B."/>
            <person name="Barry K.W."/>
            <person name="Bonito G."/>
            <person name="Buee M."/>
            <person name="Carver A."/>
            <person name="Chen C."/>
            <person name="Cichocki N."/>
            <person name="Clum A."/>
            <person name="Culley D."/>
            <person name="Crous P.W."/>
            <person name="Fauchery L."/>
            <person name="Girlanda M."/>
            <person name="Hayes R."/>
            <person name="Keri Z."/>
            <person name="Labutti K."/>
            <person name="Lipzen A."/>
            <person name="Lombard V."/>
            <person name="Magnuson J."/>
            <person name="Maillard F."/>
            <person name="Morin E."/>
            <person name="Murat C."/>
            <person name="Nolan M."/>
            <person name="Ohm R."/>
            <person name="Pangilinan J."/>
            <person name="Pereira M."/>
            <person name="Perotto S."/>
            <person name="Peter M."/>
            <person name="Riley R."/>
            <person name="Sitrit Y."/>
            <person name="Stielow B."/>
            <person name="Szollosi G."/>
            <person name="Zifcakova L."/>
            <person name="Stursova M."/>
            <person name="Spatafora J.W."/>
            <person name="Tedersoo L."/>
            <person name="Vaario L.-M."/>
            <person name="Yamada A."/>
            <person name="Yan M."/>
            <person name="Wang P."/>
            <person name="Xu J."/>
            <person name="Bruns T."/>
            <person name="Baldrian P."/>
            <person name="Vilgalys R."/>
            <person name="Henrissat B."/>
            <person name="Grigoriev I.V."/>
            <person name="Hibbett D."/>
            <person name="Nagy L.G."/>
            <person name="Martin F.M."/>
        </authorList>
    </citation>
    <scope>NUCLEOTIDE SEQUENCE</scope>
    <source>
        <strain evidence="1">P2</strain>
    </source>
</reference>
<accession>A0ACB6Z0C8</accession>
<sequence>MPTPKRGSKQGGGSQWGHGGAQKSKAPLKKKPAGTRAKDQQQLPRLPEGAHTLSHVNQLHHLLARRDFSRPWLVFDSVDPAPKFRRMGLEFNWSNPPADIPEGNDPDAIMDKHVEGETLPVVVPGYSQMYLVELVDNEDDDGKMEEESLFSYDYQSLCTIKVYNIIQKLNLMEEQKQIIALTCGELTAPKTYEIHRGYCRVLTGFLREIKLMTDGLQKDHNCLFHGTYLMIVLDFFVLDLRGITEGVEAEWRSAALNPLLQRQLRGLQDQETGMIKMDVGRTLDEVEEFYLKKDPLDPDNIKELLRSLVYIWPVQWSLGHLRKETNHRESYYEVYCNTRYALEVFTDTENYNANPVLHDYELQIVKNEGIEQFYRHCRLIKDNETGGGAPPSETGEGPPEPPSQVPPEPSSQTPLEQPSQILPELPSQMLPEPPSQTPLPLQILLPPPSLTPPPPSTQPPPSSQPTGGDLSSQEA</sequence>
<comment type="caution">
    <text evidence="1">The sequence shown here is derived from an EMBL/GenBank/DDBJ whole genome shotgun (WGS) entry which is preliminary data.</text>
</comment>
<evidence type="ECO:0000313" key="2">
    <source>
        <dbReference type="Proteomes" id="UP000886501"/>
    </source>
</evidence>
<gene>
    <name evidence="1" type="ORF">BDM02DRAFT_3192226</name>
</gene>
<organism evidence="1 2">
    <name type="scientific">Thelephora ganbajun</name>
    <name type="common">Ganba fungus</name>
    <dbReference type="NCBI Taxonomy" id="370292"/>
    <lineage>
        <taxon>Eukaryota</taxon>
        <taxon>Fungi</taxon>
        <taxon>Dikarya</taxon>
        <taxon>Basidiomycota</taxon>
        <taxon>Agaricomycotina</taxon>
        <taxon>Agaricomycetes</taxon>
        <taxon>Thelephorales</taxon>
        <taxon>Thelephoraceae</taxon>
        <taxon>Thelephora</taxon>
    </lineage>
</organism>
<keyword evidence="2" id="KW-1185">Reference proteome</keyword>
<protein>
    <submittedName>
        <fullName evidence="1">Uncharacterized protein</fullName>
    </submittedName>
</protein>
<evidence type="ECO:0000313" key="1">
    <source>
        <dbReference type="EMBL" id="KAF9643091.1"/>
    </source>
</evidence>
<proteinExistence type="predicted"/>
<name>A0ACB6Z0C8_THEGA</name>
<dbReference type="EMBL" id="MU118287">
    <property type="protein sequence ID" value="KAF9643091.1"/>
    <property type="molecule type" value="Genomic_DNA"/>
</dbReference>